<gene>
    <name evidence="2" type="ORF">FWK35_00029648</name>
</gene>
<dbReference type="Pfam" id="PF13843">
    <property type="entry name" value="DDE_Tnp_1_7"/>
    <property type="match status" value="1"/>
</dbReference>
<comment type="caution">
    <text evidence="2">The sequence shown here is derived from an EMBL/GenBank/DDBJ whole genome shotgun (WGS) entry which is preliminary data.</text>
</comment>
<organism evidence="2 3">
    <name type="scientific">Aphis craccivora</name>
    <name type="common">Cowpea aphid</name>
    <dbReference type="NCBI Taxonomy" id="307492"/>
    <lineage>
        <taxon>Eukaryota</taxon>
        <taxon>Metazoa</taxon>
        <taxon>Ecdysozoa</taxon>
        <taxon>Arthropoda</taxon>
        <taxon>Hexapoda</taxon>
        <taxon>Insecta</taxon>
        <taxon>Pterygota</taxon>
        <taxon>Neoptera</taxon>
        <taxon>Paraneoptera</taxon>
        <taxon>Hemiptera</taxon>
        <taxon>Sternorrhyncha</taxon>
        <taxon>Aphidomorpha</taxon>
        <taxon>Aphidoidea</taxon>
        <taxon>Aphididae</taxon>
        <taxon>Aphidini</taxon>
        <taxon>Aphis</taxon>
        <taxon>Aphis</taxon>
    </lineage>
</organism>
<protein>
    <submittedName>
        <fullName evidence="2">PiggyBac transposable element-derived protein 3-like</fullName>
    </submittedName>
</protein>
<sequence>MKGKSCPWGIKNFLLCSSKGMVYDMLLYQGKITEIDLNFLKKYGLGASVVLKLVESLEKNKHFLFFDNFFRIKSAGTIRLNRFPKIPIIGDKDLTKLGRGTPDIVKRFDKKEKRYTDISRPEIVRLYRIHSHFFHEFSR</sequence>
<evidence type="ECO:0000259" key="1">
    <source>
        <dbReference type="Pfam" id="PF13843"/>
    </source>
</evidence>
<evidence type="ECO:0000313" key="2">
    <source>
        <dbReference type="EMBL" id="KAF0689586.1"/>
    </source>
</evidence>
<feature type="domain" description="PiggyBac transposable element-derived protein" evidence="1">
    <location>
        <begin position="1"/>
        <end position="70"/>
    </location>
</feature>
<dbReference type="Proteomes" id="UP000478052">
    <property type="component" value="Unassembled WGS sequence"/>
</dbReference>
<name>A0A6G0VIV4_APHCR</name>
<proteinExistence type="predicted"/>
<dbReference type="EMBL" id="VUJU01016294">
    <property type="protein sequence ID" value="KAF0689586.1"/>
    <property type="molecule type" value="Genomic_DNA"/>
</dbReference>
<dbReference type="AlphaFoldDB" id="A0A6G0VIV4"/>
<dbReference type="OrthoDB" id="6626429at2759"/>
<reference evidence="2 3" key="1">
    <citation type="submission" date="2019-08" db="EMBL/GenBank/DDBJ databases">
        <title>Whole genome of Aphis craccivora.</title>
        <authorList>
            <person name="Voronova N.V."/>
            <person name="Shulinski R.S."/>
            <person name="Bandarenka Y.V."/>
            <person name="Zhorov D.G."/>
            <person name="Warner D."/>
        </authorList>
    </citation>
    <scope>NUCLEOTIDE SEQUENCE [LARGE SCALE GENOMIC DNA]</scope>
    <source>
        <strain evidence="2">180601</strain>
        <tissue evidence="2">Whole Body</tissue>
    </source>
</reference>
<keyword evidence="3" id="KW-1185">Reference proteome</keyword>
<accession>A0A6G0VIV4</accession>
<dbReference type="InterPro" id="IPR029526">
    <property type="entry name" value="PGBD"/>
</dbReference>
<dbReference type="PANTHER" id="PTHR47272">
    <property type="entry name" value="DDE_TNP_1_7 DOMAIN-CONTAINING PROTEIN"/>
    <property type="match status" value="1"/>
</dbReference>
<evidence type="ECO:0000313" key="3">
    <source>
        <dbReference type="Proteomes" id="UP000478052"/>
    </source>
</evidence>